<evidence type="ECO:0008006" key="4">
    <source>
        <dbReference type="Google" id="ProtNLM"/>
    </source>
</evidence>
<dbReference type="PATRIC" id="fig|137591.25.peg.1425"/>
<dbReference type="RefSeq" id="WP_043711643.1">
    <property type="nucleotide sequence ID" value="NZ_JALOCT010000014.1"/>
</dbReference>
<keyword evidence="3" id="KW-1185">Reference proteome</keyword>
<accession>A0A0D1LHT1</accession>
<dbReference type="STRING" id="137591.AO080_07110"/>
<evidence type="ECO:0000313" key="3">
    <source>
        <dbReference type="Proteomes" id="UP000032287"/>
    </source>
</evidence>
<dbReference type="AlphaFoldDB" id="A0A0D1LHT1"/>
<evidence type="ECO:0000256" key="1">
    <source>
        <dbReference type="SAM" id="SignalP"/>
    </source>
</evidence>
<reference evidence="2 3" key="1">
    <citation type="journal article" date="2015" name="Microbiology (Mosc.)">
        <title>Genomics of the Weissella cibaria species with an examination of its metabolic traits.</title>
        <authorList>
            <person name="Lynch K.M."/>
            <person name="Lucid A."/>
            <person name="Arendt E.K."/>
            <person name="Sleator R.D."/>
            <person name="Lucey B."/>
            <person name="Coffey A."/>
        </authorList>
    </citation>
    <scope>NUCLEOTIDE SEQUENCE [LARGE SCALE GENOMIC DNA]</scope>
    <source>
        <strain evidence="2 3">MG1</strain>
    </source>
</reference>
<proteinExistence type="predicted"/>
<feature type="signal peptide" evidence="1">
    <location>
        <begin position="1"/>
        <end position="24"/>
    </location>
</feature>
<keyword evidence="1" id="KW-0732">Signal</keyword>
<organism evidence="2 3">
    <name type="scientific">Weissella cibaria</name>
    <dbReference type="NCBI Taxonomy" id="137591"/>
    <lineage>
        <taxon>Bacteria</taxon>
        <taxon>Bacillati</taxon>
        <taxon>Bacillota</taxon>
        <taxon>Bacilli</taxon>
        <taxon>Lactobacillales</taxon>
        <taxon>Lactobacillaceae</taxon>
        <taxon>Weissella</taxon>
    </lineage>
</organism>
<comment type="caution">
    <text evidence="2">The sequence shown here is derived from an EMBL/GenBank/DDBJ whole genome shotgun (WGS) entry which is preliminary data.</text>
</comment>
<dbReference type="EMBL" id="JWHU01000028">
    <property type="protein sequence ID" value="KIU20010.1"/>
    <property type="molecule type" value="Genomic_DNA"/>
</dbReference>
<sequence length="235" mass="26422" precursor="true">MIRAYMLLFLTVCLAFLVGDDVQAVTVMSNTEILRQTEPITAYTLAGRVTTINLPTTLMLPSYRVSYQELNALLAAYGLTGSAGYQITGLGKPQLLTVHQTHATLKQAHQTTKQVDGRNQAGYAGELTIKNVIYHDVKLRGTTKIKLFMPRQKLAVFQLDAGLGKFTTSNPRVQVTALPGEQVPEATFEQPHRPGYRFDGWRLHIGHHWQKVQHLVARHCPSHHVIHAYACWRER</sequence>
<name>A0A0D1LHT1_9LACO</name>
<feature type="chain" id="PRO_5002232822" description="InlB B-repeat-containing protein" evidence="1">
    <location>
        <begin position="25"/>
        <end position="235"/>
    </location>
</feature>
<protein>
    <recommendedName>
        <fullName evidence="4">InlB B-repeat-containing protein</fullName>
    </recommendedName>
</protein>
<dbReference type="Proteomes" id="UP000032287">
    <property type="component" value="Unassembled WGS sequence"/>
</dbReference>
<evidence type="ECO:0000313" key="2">
    <source>
        <dbReference type="EMBL" id="KIU20010.1"/>
    </source>
</evidence>
<gene>
    <name evidence="2" type="ORF">QX99_01456</name>
</gene>